<dbReference type="STRING" id="112090.W4GWD1"/>
<dbReference type="VEuPathDB" id="FungiDB:H257_04308"/>
<sequence length="216" mass="24046">MAYSVVDEENAERKCEWRVTVDGVMLTQNFFGAAENATGGALWDSSLVLWESVQSRPWHGKRVLELGSGVGFLAVKLAMKGAQIVATDGDADAMYLLRDNLKRNQIHDPAVRTAFLPWGNDVALLAAFPTKLEFDVVIGADLIYNADFHAPLLETLKAVCSESTVLLLSYRLRHDEKEAEFLEGLQKHFDIILLREVDATAIVLVELTRKPRSKSM</sequence>
<dbReference type="Pfam" id="PF10294">
    <property type="entry name" value="Methyltransf_16"/>
    <property type="match status" value="1"/>
</dbReference>
<dbReference type="OrthoDB" id="407325at2759"/>
<dbReference type="AlphaFoldDB" id="W4GWD1"/>
<dbReference type="RefSeq" id="XP_009827046.1">
    <property type="nucleotide sequence ID" value="XM_009828744.1"/>
</dbReference>
<dbReference type="SUPFAM" id="SSF53335">
    <property type="entry name" value="S-adenosyl-L-methionine-dependent methyltransferases"/>
    <property type="match status" value="1"/>
</dbReference>
<dbReference type="GeneID" id="20806304"/>
<protein>
    <submittedName>
        <fullName evidence="1">Uncharacterized protein</fullName>
    </submittedName>
</protein>
<accession>W4GWD1</accession>
<proteinExistence type="predicted"/>
<dbReference type="InterPro" id="IPR029063">
    <property type="entry name" value="SAM-dependent_MTases_sf"/>
</dbReference>
<gene>
    <name evidence="1" type="ORF">H257_04308</name>
</gene>
<dbReference type="EMBL" id="KI913120">
    <property type="protein sequence ID" value="ETV83616.1"/>
    <property type="molecule type" value="Genomic_DNA"/>
</dbReference>
<dbReference type="PANTHER" id="PTHR14614">
    <property type="entry name" value="HEPATOCELLULAR CARCINOMA-ASSOCIATED ANTIGEN"/>
    <property type="match status" value="1"/>
</dbReference>
<reference evidence="1" key="1">
    <citation type="submission" date="2013-12" db="EMBL/GenBank/DDBJ databases">
        <title>The Genome Sequence of Aphanomyces astaci APO3.</title>
        <authorList>
            <consortium name="The Broad Institute Genomics Platform"/>
            <person name="Russ C."/>
            <person name="Tyler B."/>
            <person name="van West P."/>
            <person name="Dieguez-Uribeondo J."/>
            <person name="Young S.K."/>
            <person name="Zeng Q."/>
            <person name="Gargeya S."/>
            <person name="Fitzgerald M."/>
            <person name="Abouelleil A."/>
            <person name="Alvarado L."/>
            <person name="Chapman S.B."/>
            <person name="Gainer-Dewar J."/>
            <person name="Goldberg J."/>
            <person name="Griggs A."/>
            <person name="Gujja S."/>
            <person name="Hansen M."/>
            <person name="Howarth C."/>
            <person name="Imamovic A."/>
            <person name="Ireland A."/>
            <person name="Larimer J."/>
            <person name="McCowan C."/>
            <person name="Murphy C."/>
            <person name="Pearson M."/>
            <person name="Poon T.W."/>
            <person name="Priest M."/>
            <person name="Roberts A."/>
            <person name="Saif S."/>
            <person name="Shea T."/>
            <person name="Sykes S."/>
            <person name="Wortman J."/>
            <person name="Nusbaum C."/>
            <person name="Birren B."/>
        </authorList>
    </citation>
    <scope>NUCLEOTIDE SEQUENCE [LARGE SCALE GENOMIC DNA]</scope>
    <source>
        <strain evidence="1">APO3</strain>
    </source>
</reference>
<name>W4GWD1_APHAT</name>
<organism evidence="1">
    <name type="scientific">Aphanomyces astaci</name>
    <name type="common">Crayfish plague agent</name>
    <dbReference type="NCBI Taxonomy" id="112090"/>
    <lineage>
        <taxon>Eukaryota</taxon>
        <taxon>Sar</taxon>
        <taxon>Stramenopiles</taxon>
        <taxon>Oomycota</taxon>
        <taxon>Saprolegniomycetes</taxon>
        <taxon>Saprolegniales</taxon>
        <taxon>Verrucalvaceae</taxon>
        <taxon>Aphanomyces</taxon>
    </lineage>
</organism>
<evidence type="ECO:0000313" key="1">
    <source>
        <dbReference type="EMBL" id="ETV83616.1"/>
    </source>
</evidence>
<dbReference type="InterPro" id="IPR019410">
    <property type="entry name" value="Methyltransf_16"/>
</dbReference>
<dbReference type="Gene3D" id="3.40.50.150">
    <property type="entry name" value="Vaccinia Virus protein VP39"/>
    <property type="match status" value="1"/>
</dbReference>
<dbReference type="CDD" id="cd02440">
    <property type="entry name" value="AdoMet_MTases"/>
    <property type="match status" value="1"/>
</dbReference>